<protein>
    <submittedName>
        <fullName evidence="3">Uncharacterized protein</fullName>
    </submittedName>
</protein>
<evidence type="ECO:0000313" key="3">
    <source>
        <dbReference type="EMBL" id="SVA06599.1"/>
    </source>
</evidence>
<name>A0A381SSY4_9ZZZZ</name>
<gene>
    <name evidence="3" type="ORF">METZ01_LOCUS59453</name>
</gene>
<evidence type="ECO:0000256" key="1">
    <source>
        <dbReference type="SAM" id="MobiDB-lite"/>
    </source>
</evidence>
<dbReference type="AlphaFoldDB" id="A0A381SSY4"/>
<dbReference type="EMBL" id="UINC01003470">
    <property type="protein sequence ID" value="SVA06599.1"/>
    <property type="molecule type" value="Genomic_DNA"/>
</dbReference>
<keyword evidence="2" id="KW-0812">Transmembrane</keyword>
<feature type="transmembrane region" description="Helical" evidence="2">
    <location>
        <begin position="162"/>
        <end position="180"/>
    </location>
</feature>
<feature type="transmembrane region" description="Helical" evidence="2">
    <location>
        <begin position="129"/>
        <end position="150"/>
    </location>
</feature>
<sequence>MDDQEPGATPEGADSGPPLPHTPPLGIRAVRPGEEPPVGPTDPVPGSARPERPPGNWLAALVATGGAVFSIIGTFLPWRVEDRGDVVLELIGWDQAGLAVVVLLVGLVAAGASGALWAGQRGMSLKASLLATGAVLFTVAGLKIADIRAVDAVDGFELSVGLGLPVVLVGGGLLMVAALLDRGPWLFRPVGRA</sequence>
<keyword evidence="2" id="KW-1133">Transmembrane helix</keyword>
<keyword evidence="2" id="KW-0472">Membrane</keyword>
<reference evidence="3" key="1">
    <citation type="submission" date="2018-05" db="EMBL/GenBank/DDBJ databases">
        <authorList>
            <person name="Lanie J.A."/>
            <person name="Ng W.-L."/>
            <person name="Kazmierczak K.M."/>
            <person name="Andrzejewski T.M."/>
            <person name="Davidsen T.M."/>
            <person name="Wayne K.J."/>
            <person name="Tettelin H."/>
            <person name="Glass J.I."/>
            <person name="Rusch D."/>
            <person name="Podicherti R."/>
            <person name="Tsui H.-C.T."/>
            <person name="Winkler M.E."/>
        </authorList>
    </citation>
    <scope>NUCLEOTIDE SEQUENCE</scope>
</reference>
<evidence type="ECO:0000256" key="2">
    <source>
        <dbReference type="SAM" id="Phobius"/>
    </source>
</evidence>
<feature type="transmembrane region" description="Helical" evidence="2">
    <location>
        <begin position="57"/>
        <end position="76"/>
    </location>
</feature>
<proteinExistence type="predicted"/>
<feature type="transmembrane region" description="Helical" evidence="2">
    <location>
        <begin position="96"/>
        <end position="117"/>
    </location>
</feature>
<feature type="region of interest" description="Disordered" evidence="1">
    <location>
        <begin position="1"/>
        <end position="52"/>
    </location>
</feature>
<organism evidence="3">
    <name type="scientific">marine metagenome</name>
    <dbReference type="NCBI Taxonomy" id="408172"/>
    <lineage>
        <taxon>unclassified sequences</taxon>
        <taxon>metagenomes</taxon>
        <taxon>ecological metagenomes</taxon>
    </lineage>
</organism>
<accession>A0A381SSY4</accession>